<gene>
    <name evidence="1" type="ORF">JHK64_01640</name>
</gene>
<dbReference type="PANTHER" id="PTHR12526">
    <property type="entry name" value="GLYCOSYLTRANSFERASE"/>
    <property type="match status" value="1"/>
</dbReference>
<dbReference type="PANTHER" id="PTHR12526:SF630">
    <property type="entry name" value="GLYCOSYLTRANSFERASE"/>
    <property type="match status" value="1"/>
</dbReference>
<sequence>MKKAVIITPFDSYSYNVRIKYVVNYLKEFNYDSTILTSDFDHRKKEAYSVNRKNTTLLKTLRYSKNISIKRIMSHVMLAKSVYDELQRLKPDLIYCSGPPNSLYFFATKYKKKNPQVQLISEVGDMWPETLPISSSKKKILLPILHFWGNIRNKNLNNSDIVIFECQLFEERLKKYLLPSQSQVIYLSKEDFFTKTNYWTFDSTEFKKIVKVIYIGALNNIVDIDIIVSFLKQLNKYRRVELHLIGGGERESELIEKAQLNNITLINHGIVYDDFQKQKIIKGSHFALNIMKDNVVVGATMKSLEYFHWGIPVINNLPYDSQAMIEKYSCGFNINNDNIKKVSQKISEMTTDNLEKMAQQSRLVYLENFDEKVVHSKFTKLLKHINATK</sequence>
<evidence type="ECO:0000313" key="2">
    <source>
        <dbReference type="Proteomes" id="UP000644875"/>
    </source>
</evidence>
<keyword evidence="2" id="KW-1185">Reference proteome</keyword>
<protein>
    <submittedName>
        <fullName evidence="1">Glycosyltransferase</fullName>
    </submittedName>
</protein>
<evidence type="ECO:0000313" key="1">
    <source>
        <dbReference type="EMBL" id="MBJ8349333.1"/>
    </source>
</evidence>
<dbReference type="Gene3D" id="3.40.50.2000">
    <property type="entry name" value="Glycogen Phosphorylase B"/>
    <property type="match status" value="2"/>
</dbReference>
<comment type="caution">
    <text evidence="1">The sequence shown here is derived from an EMBL/GenBank/DDBJ whole genome shotgun (WGS) entry which is preliminary data.</text>
</comment>
<accession>A0A934P9B6</accession>
<dbReference type="EMBL" id="JAENBP010000002">
    <property type="protein sequence ID" value="MBJ8349333.1"/>
    <property type="molecule type" value="Genomic_DNA"/>
</dbReference>
<name>A0A934P9B6_9STRE</name>
<dbReference type="RefSeq" id="WP_199567264.1">
    <property type="nucleotide sequence ID" value="NZ_JAENBP010000002.1"/>
</dbReference>
<dbReference type="Pfam" id="PF13692">
    <property type="entry name" value="Glyco_trans_1_4"/>
    <property type="match status" value="1"/>
</dbReference>
<dbReference type="Proteomes" id="UP000644875">
    <property type="component" value="Unassembled WGS sequence"/>
</dbReference>
<reference evidence="1 2" key="1">
    <citation type="journal article" date="2021" name="Int. J. Syst. Evol. Microbiol.">
        <title>Streptococcus vicugnae sp. nov., isolated from faeces of alpacas (Vicugna pacos) and cattle (Bos taurus), Streptococcus zalophi sp. nov., and Streptococcus pacificus sp. nov., isolated from respiratory tract of California sea lions (Zalophus californianus).</title>
        <authorList>
            <person name="Volokhov D.V."/>
            <person name="Zagorodnyaya T.A."/>
            <person name="Shen Z."/>
            <person name="Blom J."/>
            <person name="Furtak V.A."/>
            <person name="Eisenberg T."/>
            <person name="Fan P."/>
            <person name="Jeong K.C."/>
            <person name="Gao Y."/>
            <person name="Zhang S."/>
            <person name="Amselle M."/>
        </authorList>
    </citation>
    <scope>NUCLEOTIDE SEQUENCE [LARGE SCALE GENOMIC DNA]</scope>
    <source>
        <strain evidence="2">CSL7508-lung</strain>
    </source>
</reference>
<dbReference type="AlphaFoldDB" id="A0A934P9B6"/>
<organism evidence="1 2">
    <name type="scientific">Streptococcus zalophi</name>
    <dbReference type="NCBI Taxonomy" id="640031"/>
    <lineage>
        <taxon>Bacteria</taxon>
        <taxon>Bacillati</taxon>
        <taxon>Bacillota</taxon>
        <taxon>Bacilli</taxon>
        <taxon>Lactobacillales</taxon>
        <taxon>Streptococcaceae</taxon>
        <taxon>Streptococcus</taxon>
    </lineage>
</organism>
<dbReference type="SUPFAM" id="SSF53756">
    <property type="entry name" value="UDP-Glycosyltransferase/glycogen phosphorylase"/>
    <property type="match status" value="1"/>
</dbReference>
<proteinExistence type="predicted"/>